<organism evidence="12">
    <name type="scientific">bioreactor metagenome</name>
    <dbReference type="NCBI Taxonomy" id="1076179"/>
    <lineage>
        <taxon>unclassified sequences</taxon>
        <taxon>metagenomes</taxon>
        <taxon>ecological metagenomes</taxon>
    </lineage>
</organism>
<comment type="cofactor">
    <cofactor evidence="1">
        <name>Zn(2+)</name>
        <dbReference type="ChEBI" id="CHEBI:29105"/>
    </cofactor>
</comment>
<accession>A0A645D443</accession>
<evidence type="ECO:0000313" key="12">
    <source>
        <dbReference type="EMBL" id="MPM84146.1"/>
    </source>
</evidence>
<keyword evidence="8" id="KW-0482">Metalloprotease</keyword>
<proteinExistence type="predicted"/>
<dbReference type="AlphaFoldDB" id="A0A645D443"/>
<comment type="subcellular location">
    <subcellularLocation>
        <location evidence="2">Membrane</location>
        <topology evidence="2">Multi-pass membrane protein</topology>
    </subcellularLocation>
</comment>
<keyword evidence="5" id="KW-0378">Hydrolase</keyword>
<evidence type="ECO:0000256" key="10">
    <source>
        <dbReference type="SAM" id="Phobius"/>
    </source>
</evidence>
<evidence type="ECO:0000256" key="2">
    <source>
        <dbReference type="ARBA" id="ARBA00004141"/>
    </source>
</evidence>
<gene>
    <name evidence="12" type="ORF">SDC9_131217</name>
</gene>
<dbReference type="PANTHER" id="PTHR42837:SF2">
    <property type="entry name" value="MEMBRANE METALLOPROTEASE ARASP2, CHLOROPLASTIC-RELATED"/>
    <property type="match status" value="1"/>
</dbReference>
<evidence type="ECO:0000256" key="3">
    <source>
        <dbReference type="ARBA" id="ARBA00022670"/>
    </source>
</evidence>
<feature type="transmembrane region" description="Helical" evidence="10">
    <location>
        <begin position="149"/>
        <end position="167"/>
    </location>
</feature>
<dbReference type="GO" id="GO:0004222">
    <property type="term" value="F:metalloendopeptidase activity"/>
    <property type="evidence" value="ECO:0007669"/>
    <property type="project" value="InterPro"/>
</dbReference>
<evidence type="ECO:0000256" key="6">
    <source>
        <dbReference type="ARBA" id="ARBA00022833"/>
    </source>
</evidence>
<evidence type="ECO:0000256" key="7">
    <source>
        <dbReference type="ARBA" id="ARBA00022989"/>
    </source>
</evidence>
<keyword evidence="4 10" id="KW-0812">Transmembrane</keyword>
<dbReference type="GO" id="GO:0006508">
    <property type="term" value="P:proteolysis"/>
    <property type="evidence" value="ECO:0007669"/>
    <property type="project" value="UniProtKB-KW"/>
</dbReference>
<protein>
    <recommendedName>
        <fullName evidence="11">Peptidase M50 domain-containing protein</fullName>
    </recommendedName>
</protein>
<dbReference type="Pfam" id="PF02163">
    <property type="entry name" value="Peptidase_M50"/>
    <property type="match status" value="1"/>
</dbReference>
<comment type="caution">
    <text evidence="12">The sequence shown here is derived from an EMBL/GenBank/DDBJ whole genome shotgun (WGS) entry which is preliminary data.</text>
</comment>
<dbReference type="InterPro" id="IPR008915">
    <property type="entry name" value="Peptidase_M50"/>
</dbReference>
<reference evidence="12" key="1">
    <citation type="submission" date="2019-08" db="EMBL/GenBank/DDBJ databases">
        <authorList>
            <person name="Kucharzyk K."/>
            <person name="Murdoch R.W."/>
            <person name="Higgins S."/>
            <person name="Loffler F."/>
        </authorList>
    </citation>
    <scope>NUCLEOTIDE SEQUENCE</scope>
</reference>
<evidence type="ECO:0000259" key="11">
    <source>
        <dbReference type="Pfam" id="PF02163"/>
    </source>
</evidence>
<evidence type="ECO:0000256" key="4">
    <source>
        <dbReference type="ARBA" id="ARBA00022692"/>
    </source>
</evidence>
<evidence type="ECO:0000256" key="8">
    <source>
        <dbReference type="ARBA" id="ARBA00023049"/>
    </source>
</evidence>
<sequence>MSLTGIPLQTCTGQDGKPYQGYGFFYGNEAVPATALGKVKIAWYNTVDFVRTVRISLQMLARGDAGLKDMSGPVGIVSTITQVGQASESARDALDNILFFTALIAVNLAVMNLLPLPALDGGRVLFLTVDAIAMALFKKRIPEKYENAINYGGLVVLLGFMLIVTLHDVSRLFG</sequence>
<evidence type="ECO:0000256" key="5">
    <source>
        <dbReference type="ARBA" id="ARBA00022801"/>
    </source>
</evidence>
<keyword evidence="9 10" id="KW-0472">Membrane</keyword>
<name>A0A645D443_9ZZZZ</name>
<evidence type="ECO:0000256" key="1">
    <source>
        <dbReference type="ARBA" id="ARBA00001947"/>
    </source>
</evidence>
<dbReference type="EMBL" id="VSSQ01032770">
    <property type="protein sequence ID" value="MPM84146.1"/>
    <property type="molecule type" value="Genomic_DNA"/>
</dbReference>
<feature type="transmembrane region" description="Helical" evidence="10">
    <location>
        <begin position="97"/>
        <end position="115"/>
    </location>
</feature>
<dbReference type="GO" id="GO:0016020">
    <property type="term" value="C:membrane"/>
    <property type="evidence" value="ECO:0007669"/>
    <property type="project" value="UniProtKB-SubCell"/>
</dbReference>
<dbReference type="InterPro" id="IPR004387">
    <property type="entry name" value="Pept_M50_Zn"/>
</dbReference>
<evidence type="ECO:0000256" key="9">
    <source>
        <dbReference type="ARBA" id="ARBA00023136"/>
    </source>
</evidence>
<feature type="domain" description="Peptidase M50" evidence="11">
    <location>
        <begin position="36"/>
        <end position="159"/>
    </location>
</feature>
<keyword evidence="3" id="KW-0645">Protease</keyword>
<keyword evidence="7 10" id="KW-1133">Transmembrane helix</keyword>
<keyword evidence="6" id="KW-0862">Zinc</keyword>
<dbReference type="PANTHER" id="PTHR42837">
    <property type="entry name" value="REGULATOR OF SIGMA-E PROTEASE RSEP"/>
    <property type="match status" value="1"/>
</dbReference>